<dbReference type="Gene3D" id="6.10.250.2930">
    <property type="match status" value="1"/>
</dbReference>
<keyword evidence="6" id="KW-0472">Membrane</keyword>
<feature type="transmembrane region" description="Helical" evidence="6">
    <location>
        <begin position="69"/>
        <end position="93"/>
    </location>
</feature>
<gene>
    <name evidence="7" type="ORF">QC764_0072670</name>
</gene>
<reference evidence="7 8" key="1">
    <citation type="journal article" date="2023" name="bioRxiv">
        <title>High-quality genome assemblies of four members of thePodospora anserinaspecies complex.</title>
        <authorList>
            <person name="Ament-Velasquez S.L."/>
            <person name="Vogan A.A."/>
            <person name="Wallerman O."/>
            <person name="Hartmann F."/>
            <person name="Gautier V."/>
            <person name="Silar P."/>
            <person name="Giraud T."/>
            <person name="Johannesson H."/>
        </authorList>
    </citation>
    <scope>NUCLEOTIDE SEQUENCE [LARGE SCALE GENOMIC DNA]</scope>
    <source>
        <strain evidence="7 8">CBS 124.78</strain>
    </source>
</reference>
<evidence type="ECO:0000256" key="6">
    <source>
        <dbReference type="SAM" id="Phobius"/>
    </source>
</evidence>
<dbReference type="InterPro" id="IPR044912">
    <property type="entry name" value="Egfr_JX_dom"/>
</dbReference>
<evidence type="ECO:0000313" key="8">
    <source>
        <dbReference type="Proteomes" id="UP001323617"/>
    </source>
</evidence>
<organism evidence="7 8">
    <name type="scientific">Podospora pseudoanserina</name>
    <dbReference type="NCBI Taxonomy" id="2609844"/>
    <lineage>
        <taxon>Eukaryota</taxon>
        <taxon>Fungi</taxon>
        <taxon>Dikarya</taxon>
        <taxon>Ascomycota</taxon>
        <taxon>Pezizomycotina</taxon>
        <taxon>Sordariomycetes</taxon>
        <taxon>Sordariomycetidae</taxon>
        <taxon>Sordariales</taxon>
        <taxon>Podosporaceae</taxon>
        <taxon>Podospora</taxon>
    </lineage>
</organism>
<comment type="caution">
    <text evidence="7">The sequence shown here is derived from an EMBL/GenBank/DDBJ whole genome shotgun (WGS) entry which is preliminary data.</text>
</comment>
<keyword evidence="6" id="KW-1133">Transmembrane helix</keyword>
<dbReference type="GeneID" id="87961320"/>
<feature type="compositionally biased region" description="Basic and acidic residues" evidence="5">
    <location>
        <begin position="188"/>
        <end position="208"/>
    </location>
</feature>
<keyword evidence="8" id="KW-1185">Reference proteome</keyword>
<evidence type="ECO:0000256" key="3">
    <source>
        <dbReference type="ARBA" id="ARBA00022777"/>
    </source>
</evidence>
<evidence type="ECO:0000256" key="4">
    <source>
        <dbReference type="ARBA" id="ARBA00023137"/>
    </source>
</evidence>
<dbReference type="RefSeq" id="XP_062798400.1">
    <property type="nucleotide sequence ID" value="XM_062940669.1"/>
</dbReference>
<keyword evidence="6" id="KW-0812">Transmembrane</keyword>
<proteinExistence type="predicted"/>
<dbReference type="Proteomes" id="UP001323617">
    <property type="component" value="Unassembled WGS sequence"/>
</dbReference>
<evidence type="ECO:0000313" key="7">
    <source>
        <dbReference type="EMBL" id="KAK4674930.1"/>
    </source>
</evidence>
<keyword evidence="3" id="KW-0418">Kinase</keyword>
<sequence>MWAAVQHHTNPASVFCNTLTYHDRPFQTMVGCGERPHWQQAMIHASPVPSASTTPSSRPMDMPGTTQGVIAGAVIGGILILVIILTLLIMFLCRRRKKKQNRQQAQDYYDAIYPRGFALTSPSPGPAFSERNPFESTRSSMIKPVWGQDLPAPAPPTHNHPLNNTWPLSPYEGEPISPGTVPVVEAPADMHAKGKRRENVYEMRTSRG</sequence>
<keyword evidence="4" id="KW-0829">Tyrosine-protein kinase</keyword>
<keyword evidence="2" id="KW-0808">Transferase</keyword>
<evidence type="ECO:0000256" key="1">
    <source>
        <dbReference type="ARBA" id="ARBA00011902"/>
    </source>
</evidence>
<name>A0ABR0I3G8_9PEZI</name>
<protein>
    <recommendedName>
        <fullName evidence="1">receptor protein-tyrosine kinase</fullName>
        <ecNumber evidence="1">2.7.10.1</ecNumber>
    </recommendedName>
</protein>
<dbReference type="EMBL" id="JAFFHC010000005">
    <property type="protein sequence ID" value="KAK4674930.1"/>
    <property type="molecule type" value="Genomic_DNA"/>
</dbReference>
<accession>A0ABR0I3G8</accession>
<evidence type="ECO:0000256" key="2">
    <source>
        <dbReference type="ARBA" id="ARBA00022679"/>
    </source>
</evidence>
<dbReference type="EC" id="2.7.10.1" evidence="1"/>
<feature type="region of interest" description="Disordered" evidence="5">
    <location>
        <begin position="169"/>
        <end position="208"/>
    </location>
</feature>
<evidence type="ECO:0000256" key="5">
    <source>
        <dbReference type="SAM" id="MobiDB-lite"/>
    </source>
</evidence>